<proteinExistence type="predicted"/>
<evidence type="ECO:0000313" key="2">
    <source>
        <dbReference type="EMBL" id="CAG9334797.1"/>
    </source>
</evidence>
<feature type="transmembrane region" description="Helical" evidence="1">
    <location>
        <begin position="62"/>
        <end position="82"/>
    </location>
</feature>
<name>A0AAU9KN80_9CILI</name>
<keyword evidence="1" id="KW-0472">Membrane</keyword>
<gene>
    <name evidence="2" type="ORF">BSTOLATCC_MIC62382</name>
</gene>
<feature type="transmembrane region" description="Helical" evidence="1">
    <location>
        <begin position="307"/>
        <end position="326"/>
    </location>
</feature>
<evidence type="ECO:0000313" key="3">
    <source>
        <dbReference type="Proteomes" id="UP001162131"/>
    </source>
</evidence>
<comment type="caution">
    <text evidence="2">The sequence shown here is derived from an EMBL/GenBank/DDBJ whole genome shotgun (WGS) entry which is preliminary data.</text>
</comment>
<dbReference type="EMBL" id="CAJZBQ010000060">
    <property type="protein sequence ID" value="CAG9334797.1"/>
    <property type="molecule type" value="Genomic_DNA"/>
</dbReference>
<dbReference type="AlphaFoldDB" id="A0AAU9KN80"/>
<evidence type="ECO:0000256" key="1">
    <source>
        <dbReference type="SAM" id="Phobius"/>
    </source>
</evidence>
<dbReference type="Proteomes" id="UP001162131">
    <property type="component" value="Unassembled WGS sequence"/>
</dbReference>
<reference evidence="2" key="1">
    <citation type="submission" date="2021-09" db="EMBL/GenBank/DDBJ databases">
        <authorList>
            <consortium name="AG Swart"/>
            <person name="Singh M."/>
            <person name="Singh A."/>
            <person name="Seah K."/>
            <person name="Emmerich C."/>
        </authorList>
    </citation>
    <scope>NUCLEOTIDE SEQUENCE</scope>
    <source>
        <strain evidence="2">ATCC30299</strain>
    </source>
</reference>
<feature type="transmembrane region" description="Helical" evidence="1">
    <location>
        <begin position="102"/>
        <end position="124"/>
    </location>
</feature>
<accession>A0AAU9KN80</accession>
<keyword evidence="1" id="KW-0812">Transmembrane</keyword>
<organism evidence="2 3">
    <name type="scientific">Blepharisma stoltei</name>
    <dbReference type="NCBI Taxonomy" id="1481888"/>
    <lineage>
        <taxon>Eukaryota</taxon>
        <taxon>Sar</taxon>
        <taxon>Alveolata</taxon>
        <taxon>Ciliophora</taxon>
        <taxon>Postciliodesmatophora</taxon>
        <taxon>Heterotrichea</taxon>
        <taxon>Heterotrichida</taxon>
        <taxon>Blepharismidae</taxon>
        <taxon>Blepharisma</taxon>
    </lineage>
</organism>
<keyword evidence="1" id="KW-1133">Transmembrane helix</keyword>
<keyword evidence="3" id="KW-1185">Reference proteome</keyword>
<feature type="transmembrane region" description="Helical" evidence="1">
    <location>
        <begin position="270"/>
        <end position="287"/>
    </location>
</feature>
<sequence>MELETEDTPAFISDSTDYDIFLHPIISLQTNSGKPSLLLHTNEIEEIPGGWLYRHYTNRHLILLRSLHIAGYGLELGCFIAGECLVKFEIEYDNFTPFAVDPIFVTFLWGLILLLGALLIPVLFRKTNNAISIISDQLKYYHFPVYILIAIFLLSKNVFKTKFSFIFNDLTLIIISGLSFYIYSRVKYEDDGRYVVTWLEYLGIQVQFSVIVAWMLVELSISTMLTISSIDGQSTKDYKFVGWPHENWTILLMSICFTISVIVLNTYKDIFFPAVLSYTFLGIYSWQRRKICLEDDDNCSESVTVTAFVFGGLLLVFIIITILYYPKLILYRVRVRT</sequence>
<feature type="transmembrane region" description="Helical" evidence="1">
    <location>
        <begin position="195"/>
        <end position="217"/>
    </location>
</feature>
<feature type="transmembrane region" description="Helical" evidence="1">
    <location>
        <begin position="248"/>
        <end position="265"/>
    </location>
</feature>
<feature type="transmembrane region" description="Helical" evidence="1">
    <location>
        <begin position="165"/>
        <end position="183"/>
    </location>
</feature>
<feature type="transmembrane region" description="Helical" evidence="1">
    <location>
        <begin position="140"/>
        <end position="159"/>
    </location>
</feature>
<protein>
    <submittedName>
        <fullName evidence="2">Uncharacterized protein</fullName>
    </submittedName>
</protein>